<dbReference type="Gene3D" id="2.30.40.10">
    <property type="entry name" value="Urease, subunit C, domain 1"/>
    <property type="match status" value="1"/>
</dbReference>
<dbReference type="InterPro" id="IPR051781">
    <property type="entry name" value="Metallo-dep_Hydrolase"/>
</dbReference>
<organism evidence="2 3">
    <name type="scientific">Rhypophila decipiens</name>
    <dbReference type="NCBI Taxonomy" id="261697"/>
    <lineage>
        <taxon>Eukaryota</taxon>
        <taxon>Fungi</taxon>
        <taxon>Dikarya</taxon>
        <taxon>Ascomycota</taxon>
        <taxon>Pezizomycotina</taxon>
        <taxon>Sordariomycetes</taxon>
        <taxon>Sordariomycetidae</taxon>
        <taxon>Sordariales</taxon>
        <taxon>Naviculisporaceae</taxon>
        <taxon>Rhypophila</taxon>
    </lineage>
</organism>
<proteinExistence type="predicted"/>
<accession>A0AAN6YFT6</accession>
<reference evidence="2" key="2">
    <citation type="submission" date="2023-05" db="EMBL/GenBank/DDBJ databases">
        <authorList>
            <consortium name="Lawrence Berkeley National Laboratory"/>
            <person name="Steindorff A."/>
            <person name="Hensen N."/>
            <person name="Bonometti L."/>
            <person name="Westerberg I."/>
            <person name="Brannstrom I.O."/>
            <person name="Guillou S."/>
            <person name="Cros-Aarteil S."/>
            <person name="Calhoun S."/>
            <person name="Haridas S."/>
            <person name="Kuo A."/>
            <person name="Mondo S."/>
            <person name="Pangilinan J."/>
            <person name="Riley R."/>
            <person name="Labutti K."/>
            <person name="Andreopoulos B."/>
            <person name="Lipzen A."/>
            <person name="Chen C."/>
            <person name="Yanf M."/>
            <person name="Daum C."/>
            <person name="Ng V."/>
            <person name="Clum A."/>
            <person name="Ohm R."/>
            <person name="Martin F."/>
            <person name="Silar P."/>
            <person name="Natvig D."/>
            <person name="Lalanne C."/>
            <person name="Gautier V."/>
            <person name="Ament-Velasquez S.L."/>
            <person name="Kruys A."/>
            <person name="Hutchinson M.I."/>
            <person name="Powell A.J."/>
            <person name="Barry K."/>
            <person name="Miller A.N."/>
            <person name="Grigoriev I.V."/>
            <person name="Debuchy R."/>
            <person name="Gladieux P."/>
            <person name="Thoren M.H."/>
            <person name="Johannesson H."/>
        </authorList>
    </citation>
    <scope>NUCLEOTIDE SEQUENCE</scope>
    <source>
        <strain evidence="2">PSN293</strain>
    </source>
</reference>
<dbReference type="AlphaFoldDB" id="A0AAN6YFT6"/>
<dbReference type="PANTHER" id="PTHR43135">
    <property type="entry name" value="ALPHA-D-RIBOSE 1-METHYLPHOSPHONATE 5-TRIPHOSPHATE DIPHOSPHATASE"/>
    <property type="match status" value="1"/>
</dbReference>
<dbReference type="InterPro" id="IPR006680">
    <property type="entry name" value="Amidohydro-rel"/>
</dbReference>
<dbReference type="PANTHER" id="PTHR43135:SF3">
    <property type="entry name" value="ALPHA-D-RIBOSE 1-METHYLPHOSPHONATE 5-TRIPHOSPHATE DIPHOSPHATASE"/>
    <property type="match status" value="1"/>
</dbReference>
<evidence type="ECO:0000313" key="2">
    <source>
        <dbReference type="EMBL" id="KAK4217841.1"/>
    </source>
</evidence>
<dbReference type="SUPFAM" id="SSF51338">
    <property type="entry name" value="Composite domain of metallo-dependent hydrolases"/>
    <property type="match status" value="2"/>
</dbReference>
<keyword evidence="3" id="KW-1185">Reference proteome</keyword>
<dbReference type="InterPro" id="IPR032466">
    <property type="entry name" value="Metal_Hydrolase"/>
</dbReference>
<name>A0AAN6YFT6_9PEZI</name>
<dbReference type="CDD" id="cd01299">
    <property type="entry name" value="Met_dep_hydrolase_A"/>
    <property type="match status" value="1"/>
</dbReference>
<dbReference type="GO" id="GO:0016810">
    <property type="term" value="F:hydrolase activity, acting on carbon-nitrogen (but not peptide) bonds"/>
    <property type="evidence" value="ECO:0007669"/>
    <property type="project" value="InterPro"/>
</dbReference>
<gene>
    <name evidence="2" type="ORF">QBC37DRAFT_33777</name>
</gene>
<sequence length="439" mass="46711">MHVPIRDPETSTVANDSSGFGILAGVLIPGRGQPISKAALIVKDDIIEWVGPESEIPAQYQTFGFSRIPVLMPGMWDVHTHFMGADIVAPVTNFVPSFLPGTAALIGAVTVDDLRATLMAGFTSVRELGGYAGDVFPAVEKGAIVGPNVYSSMGILGITGGHSDIHELPLSTVKHGCSLGVPTQVCDGVDGCTSAVRQMVRRGAKVIKICSTGGVLSLNDQPEDSQFSPAELRAIVEEAARSSRVVASHAIGKNGIMAALDAGVKTIEHGMYVDEEVISKMKEKDAILVPTRHIVEGLAAGAEDLPPKVRVKVERLLQLSRDSLKLAVKRRLKIALGTDTFSSDRKHAISHGKNAKELLYAIEAGMLPLEAIEMATAIPPETLGRQARRAGQLRAGYDADMIAISKSPLENIEILTNPDNVTHVWKAGVLYKSPPVSFV</sequence>
<dbReference type="InterPro" id="IPR011059">
    <property type="entry name" value="Metal-dep_hydrolase_composite"/>
</dbReference>
<comment type="caution">
    <text evidence="2">The sequence shown here is derived from an EMBL/GenBank/DDBJ whole genome shotgun (WGS) entry which is preliminary data.</text>
</comment>
<dbReference type="Pfam" id="PF01979">
    <property type="entry name" value="Amidohydro_1"/>
    <property type="match status" value="1"/>
</dbReference>
<evidence type="ECO:0000259" key="1">
    <source>
        <dbReference type="Pfam" id="PF01979"/>
    </source>
</evidence>
<dbReference type="SUPFAM" id="SSF51556">
    <property type="entry name" value="Metallo-dependent hydrolases"/>
    <property type="match status" value="1"/>
</dbReference>
<reference evidence="2" key="1">
    <citation type="journal article" date="2023" name="Mol. Phylogenet. Evol.">
        <title>Genome-scale phylogeny and comparative genomics of the fungal order Sordariales.</title>
        <authorList>
            <person name="Hensen N."/>
            <person name="Bonometti L."/>
            <person name="Westerberg I."/>
            <person name="Brannstrom I.O."/>
            <person name="Guillou S."/>
            <person name="Cros-Aarteil S."/>
            <person name="Calhoun S."/>
            <person name="Haridas S."/>
            <person name="Kuo A."/>
            <person name="Mondo S."/>
            <person name="Pangilinan J."/>
            <person name="Riley R."/>
            <person name="LaButti K."/>
            <person name="Andreopoulos B."/>
            <person name="Lipzen A."/>
            <person name="Chen C."/>
            <person name="Yan M."/>
            <person name="Daum C."/>
            <person name="Ng V."/>
            <person name="Clum A."/>
            <person name="Steindorff A."/>
            <person name="Ohm R.A."/>
            <person name="Martin F."/>
            <person name="Silar P."/>
            <person name="Natvig D.O."/>
            <person name="Lalanne C."/>
            <person name="Gautier V."/>
            <person name="Ament-Velasquez S.L."/>
            <person name="Kruys A."/>
            <person name="Hutchinson M.I."/>
            <person name="Powell A.J."/>
            <person name="Barry K."/>
            <person name="Miller A.N."/>
            <person name="Grigoriev I.V."/>
            <person name="Debuchy R."/>
            <person name="Gladieux P."/>
            <person name="Hiltunen Thoren M."/>
            <person name="Johannesson H."/>
        </authorList>
    </citation>
    <scope>NUCLEOTIDE SEQUENCE</scope>
    <source>
        <strain evidence="2">PSN293</strain>
    </source>
</reference>
<dbReference type="Proteomes" id="UP001301769">
    <property type="component" value="Unassembled WGS sequence"/>
</dbReference>
<dbReference type="EMBL" id="MU858057">
    <property type="protein sequence ID" value="KAK4217841.1"/>
    <property type="molecule type" value="Genomic_DNA"/>
</dbReference>
<feature type="domain" description="Amidohydrolase-related" evidence="1">
    <location>
        <begin position="70"/>
        <end position="429"/>
    </location>
</feature>
<dbReference type="Gene3D" id="3.20.20.140">
    <property type="entry name" value="Metal-dependent hydrolases"/>
    <property type="match status" value="1"/>
</dbReference>
<evidence type="ECO:0000313" key="3">
    <source>
        <dbReference type="Proteomes" id="UP001301769"/>
    </source>
</evidence>
<protein>
    <recommendedName>
        <fullName evidence="1">Amidohydrolase-related domain-containing protein</fullName>
    </recommendedName>
</protein>
<dbReference type="InterPro" id="IPR057744">
    <property type="entry name" value="OTAase-like"/>
</dbReference>